<dbReference type="EMBL" id="LT629770">
    <property type="protein sequence ID" value="SDS99479.1"/>
    <property type="molecule type" value="Genomic_DNA"/>
</dbReference>
<accession>A0A1H1WTH0</accession>
<dbReference type="RefSeq" id="WP_060921736.1">
    <property type="nucleotide sequence ID" value="NZ_CBDRLI010000005.1"/>
</dbReference>
<feature type="transmembrane region" description="Helical" evidence="2">
    <location>
        <begin position="23"/>
        <end position="46"/>
    </location>
</feature>
<evidence type="ECO:0000256" key="2">
    <source>
        <dbReference type="SAM" id="Phobius"/>
    </source>
</evidence>
<dbReference type="AlphaFoldDB" id="A0A1H1WTH0"/>
<organism evidence="3 4">
    <name type="scientific">Microbacterium paraoxydans</name>
    <dbReference type="NCBI Taxonomy" id="199592"/>
    <lineage>
        <taxon>Bacteria</taxon>
        <taxon>Bacillati</taxon>
        <taxon>Actinomycetota</taxon>
        <taxon>Actinomycetes</taxon>
        <taxon>Micrococcales</taxon>
        <taxon>Microbacteriaceae</taxon>
        <taxon>Microbacterium</taxon>
    </lineage>
</organism>
<keyword evidence="2" id="KW-0812">Transmembrane</keyword>
<protein>
    <submittedName>
        <fullName evidence="3">Uncharacterized protein</fullName>
    </submittedName>
</protein>
<dbReference type="GeneID" id="36299019"/>
<name>A0A1H1WTH0_9MICO</name>
<proteinExistence type="predicted"/>
<keyword evidence="2" id="KW-0472">Membrane</keyword>
<keyword evidence="2" id="KW-1133">Transmembrane helix</keyword>
<evidence type="ECO:0000313" key="4">
    <source>
        <dbReference type="Proteomes" id="UP000182126"/>
    </source>
</evidence>
<evidence type="ECO:0000313" key="3">
    <source>
        <dbReference type="EMBL" id="SDS99479.1"/>
    </source>
</evidence>
<sequence>MDEPQPEVRWAPLPPAPQRTGRVWLIVGLSVAALAVVALVLFFAVFRGGMPGPEGSGTPPVGSSETPPDGATPMTSAPPVDDPTLEVFRDKVSGWLSAVEPGLDIVTGASTEDAIPVVDSLIDDAQRLGDALPPSSIQDSWRSGVETYAQQLTALRSAVEDGSGVSAAIDSARAAAADLRDLVGL</sequence>
<dbReference type="Proteomes" id="UP000182126">
    <property type="component" value="Chromosome I"/>
</dbReference>
<reference evidence="3 4" key="1">
    <citation type="submission" date="2016-10" db="EMBL/GenBank/DDBJ databases">
        <authorList>
            <person name="de Groot N.N."/>
        </authorList>
    </citation>
    <scope>NUCLEOTIDE SEQUENCE [LARGE SCALE GENOMIC DNA]</scope>
    <source>
        <strain evidence="3 4">DSM 15019</strain>
    </source>
</reference>
<evidence type="ECO:0000256" key="1">
    <source>
        <dbReference type="SAM" id="MobiDB-lite"/>
    </source>
</evidence>
<feature type="region of interest" description="Disordered" evidence="1">
    <location>
        <begin position="52"/>
        <end position="82"/>
    </location>
</feature>
<gene>
    <name evidence="3" type="ORF">SAMN04489809_3221</name>
</gene>